<reference evidence="1 2" key="1">
    <citation type="journal article" date="2024" name="Proc. Natl. Acad. Sci. U.S.A.">
        <title>The genetic regulatory architecture and epigenomic basis for age-related changes in rattlesnake venom.</title>
        <authorList>
            <person name="Hogan M.P."/>
            <person name="Holding M.L."/>
            <person name="Nystrom G.S."/>
            <person name="Colston T.J."/>
            <person name="Bartlett D.A."/>
            <person name="Mason A.J."/>
            <person name="Ellsworth S.A."/>
            <person name="Rautsaw R.M."/>
            <person name="Lawrence K.C."/>
            <person name="Strickland J.L."/>
            <person name="He B."/>
            <person name="Fraser P."/>
            <person name="Margres M.J."/>
            <person name="Gilbert D.M."/>
            <person name="Gibbs H.L."/>
            <person name="Parkinson C.L."/>
            <person name="Rokyta D.R."/>
        </authorList>
    </citation>
    <scope>NUCLEOTIDE SEQUENCE [LARGE SCALE GENOMIC DNA]</scope>
    <source>
        <strain evidence="1">DRR0105</strain>
    </source>
</reference>
<sequence length="163" mass="16995">MCLSMEAGKRKEASSQNKQSGALCAQLALDMPKSCAAAVGGSETAWGLLCSCCQVPNQKPPPPKAGEMPSHSVQESSPILVLISEPVKDAALASLGPAEGGFLTPPVKDLGPLSRRGRLALRHLSWVSGCSVRAGIWTAGPVQRNLKASKDRSRPLSALKANI</sequence>
<evidence type="ECO:0000313" key="1">
    <source>
        <dbReference type="EMBL" id="KAK9392595.1"/>
    </source>
</evidence>
<proteinExistence type="predicted"/>
<keyword evidence="2" id="KW-1185">Reference proteome</keyword>
<organism evidence="1 2">
    <name type="scientific">Crotalus adamanteus</name>
    <name type="common">Eastern diamondback rattlesnake</name>
    <dbReference type="NCBI Taxonomy" id="8729"/>
    <lineage>
        <taxon>Eukaryota</taxon>
        <taxon>Metazoa</taxon>
        <taxon>Chordata</taxon>
        <taxon>Craniata</taxon>
        <taxon>Vertebrata</taxon>
        <taxon>Euteleostomi</taxon>
        <taxon>Lepidosauria</taxon>
        <taxon>Squamata</taxon>
        <taxon>Bifurcata</taxon>
        <taxon>Unidentata</taxon>
        <taxon>Episquamata</taxon>
        <taxon>Toxicofera</taxon>
        <taxon>Serpentes</taxon>
        <taxon>Colubroidea</taxon>
        <taxon>Viperidae</taxon>
        <taxon>Crotalinae</taxon>
        <taxon>Crotalus</taxon>
    </lineage>
</organism>
<accession>A0AAW1AS04</accession>
<name>A0AAW1AS04_CROAD</name>
<evidence type="ECO:0000313" key="2">
    <source>
        <dbReference type="Proteomes" id="UP001474421"/>
    </source>
</evidence>
<protein>
    <submittedName>
        <fullName evidence="1">Uncharacterized protein</fullName>
    </submittedName>
</protein>
<dbReference type="EMBL" id="JAOTOJ010000015">
    <property type="protein sequence ID" value="KAK9392595.1"/>
    <property type="molecule type" value="Genomic_DNA"/>
</dbReference>
<dbReference type="Proteomes" id="UP001474421">
    <property type="component" value="Unassembled WGS sequence"/>
</dbReference>
<gene>
    <name evidence="1" type="ORF">NXF25_016684</name>
</gene>
<comment type="caution">
    <text evidence="1">The sequence shown here is derived from an EMBL/GenBank/DDBJ whole genome shotgun (WGS) entry which is preliminary data.</text>
</comment>
<dbReference type="AlphaFoldDB" id="A0AAW1AS04"/>